<dbReference type="AlphaFoldDB" id="A0A4U0UC25"/>
<evidence type="ECO:0000313" key="1">
    <source>
        <dbReference type="EMBL" id="TKA31825.1"/>
    </source>
</evidence>
<dbReference type="InterPro" id="IPR026286">
    <property type="entry name" value="MaiA/AMDase"/>
</dbReference>
<dbReference type="PANTHER" id="PTHR40267:SF1">
    <property type="entry name" value="BLR3294 PROTEIN"/>
    <property type="match status" value="1"/>
</dbReference>
<reference evidence="1 2" key="1">
    <citation type="submission" date="2017-03" db="EMBL/GenBank/DDBJ databases">
        <title>Genomes of endolithic fungi from Antarctica.</title>
        <authorList>
            <person name="Coleine C."/>
            <person name="Masonjones S."/>
            <person name="Stajich J.E."/>
        </authorList>
    </citation>
    <scope>NUCLEOTIDE SEQUENCE [LARGE SCALE GENOMIC DNA]</scope>
    <source>
        <strain evidence="1 2">CCFEE 6315</strain>
    </source>
</reference>
<dbReference type="Proteomes" id="UP000308549">
    <property type="component" value="Unassembled WGS sequence"/>
</dbReference>
<protein>
    <recommendedName>
        <fullName evidence="3">Asp/Glu racemase</fullName>
    </recommendedName>
</protein>
<sequence>MPAIPDLATCKKVGFIVPSSNTAVEPITQSIFQSLNANIICLFTRIQVKTVGTDASSTSQFSTETLVAAAKLLADAQADAILWNGTSGMWVGTGVEADEQLAKAMQDATGIPCSTTTLATVQALRGCRAKRIGIAVPYDDALAEMVAKFFKGLDRTFEVTMTACLKPTPASNLEIARSALQSIRGVIRQAGAKRKAEAVVVACTNWPAAFLVDELEKELGTVIVDSVVVTVW</sequence>
<dbReference type="PIRSF" id="PIRSF015736">
    <property type="entry name" value="MI"/>
    <property type="match status" value="1"/>
</dbReference>
<accession>A0A4U0UC25</accession>
<evidence type="ECO:0000313" key="2">
    <source>
        <dbReference type="Proteomes" id="UP000308549"/>
    </source>
</evidence>
<evidence type="ECO:0008006" key="3">
    <source>
        <dbReference type="Google" id="ProtNLM"/>
    </source>
</evidence>
<dbReference type="EMBL" id="NAJL01000007">
    <property type="protein sequence ID" value="TKA31825.1"/>
    <property type="molecule type" value="Genomic_DNA"/>
</dbReference>
<dbReference type="PANTHER" id="PTHR40267">
    <property type="entry name" value="BLR3294 PROTEIN"/>
    <property type="match status" value="1"/>
</dbReference>
<gene>
    <name evidence="1" type="ORF">B0A50_01904</name>
</gene>
<keyword evidence="2" id="KW-1185">Reference proteome</keyword>
<dbReference type="Gene3D" id="3.40.50.12500">
    <property type="match status" value="1"/>
</dbReference>
<comment type="caution">
    <text evidence="1">The sequence shown here is derived from an EMBL/GenBank/DDBJ whole genome shotgun (WGS) entry which is preliminary data.</text>
</comment>
<dbReference type="OrthoDB" id="414270at2759"/>
<organism evidence="1 2">
    <name type="scientific">Salinomyces thailandicus</name>
    <dbReference type="NCBI Taxonomy" id="706561"/>
    <lineage>
        <taxon>Eukaryota</taxon>
        <taxon>Fungi</taxon>
        <taxon>Dikarya</taxon>
        <taxon>Ascomycota</taxon>
        <taxon>Pezizomycotina</taxon>
        <taxon>Dothideomycetes</taxon>
        <taxon>Dothideomycetidae</taxon>
        <taxon>Mycosphaerellales</taxon>
        <taxon>Teratosphaeriaceae</taxon>
        <taxon>Salinomyces</taxon>
    </lineage>
</organism>
<dbReference type="Pfam" id="PF17645">
    <property type="entry name" value="Amdase"/>
    <property type="match status" value="1"/>
</dbReference>
<dbReference type="InterPro" id="IPR053714">
    <property type="entry name" value="Iso_Racemase_Enz_sf"/>
</dbReference>
<proteinExistence type="predicted"/>
<name>A0A4U0UC25_9PEZI</name>